<proteinExistence type="predicted"/>
<name>A0A9W4NQL7_9EURO</name>
<dbReference type="AlphaFoldDB" id="A0A9W4NQL7"/>
<evidence type="ECO:0000313" key="2">
    <source>
        <dbReference type="Proteomes" id="UP001152592"/>
    </source>
</evidence>
<evidence type="ECO:0000313" key="1">
    <source>
        <dbReference type="EMBL" id="CAG8395220.1"/>
    </source>
</evidence>
<comment type="caution">
    <text evidence="1">The sequence shown here is derived from an EMBL/GenBank/DDBJ whole genome shotgun (WGS) entry which is preliminary data.</text>
</comment>
<reference evidence="1" key="1">
    <citation type="submission" date="2021-07" db="EMBL/GenBank/DDBJ databases">
        <authorList>
            <person name="Branca A.L. A."/>
        </authorList>
    </citation>
    <scope>NUCLEOTIDE SEQUENCE</scope>
</reference>
<evidence type="ECO:0008006" key="3">
    <source>
        <dbReference type="Google" id="ProtNLM"/>
    </source>
</evidence>
<dbReference type="PANTHER" id="PTHR45588">
    <property type="entry name" value="TPR DOMAIN-CONTAINING PROTEIN"/>
    <property type="match status" value="1"/>
</dbReference>
<dbReference type="InterPro" id="IPR011990">
    <property type="entry name" value="TPR-like_helical_dom_sf"/>
</dbReference>
<dbReference type="Proteomes" id="UP001152592">
    <property type="component" value="Unassembled WGS sequence"/>
</dbReference>
<gene>
    <name evidence="1" type="ORF">PSALAMII_LOCUS7077</name>
</gene>
<sequence>MSSKYIHISKIDPSVEYYDLGSHSCKVTTTSPAAQIWFDRGLNWIYAFNHGEGAVCFKQALAHDPKQAMAHWGLAFALGPNYNKKWAAFDPRDLSYSARAAFHVSHAANDCLDGATPVEKALVHAIQARFSTETVTEKDFASRNISYAEAMREVYNEFGSQNLDVITLAADALMNTRPWDLYQVSTGEPTPGAPTLEVKAILEGGLSLPGSKHHPGISHMYIHLMEMSATPEKALVAADYLRNLVPDGGHMHHMPSHLDVLVGDYRRSVDSNYKATLADEKFLRREGAKNFYSFYRFHNYHSLIYGAMLAGQSKVALESTSRMEATITEDLLRIESPPMVNWMEFFKSVRVHVLIRFGMWEDIKSLEIPEDKDLYCVTVAMIHYGKGIAWAATGDVQKADAERELFREASKRVPPTRLDFPNKVVDEFKVASAMLDGEIEYRRGNFEVAFSRLRDAVYEDDHLLYSEPWGWMVPARHPYAALLLEQGHVEEAANIYAEDLGLNDHLVRGHQHPNNVWSLSGYYECLMKLGRVAEASIIRRQLTVASAVADIAVESSCFCKIGVSKACCPTKE</sequence>
<dbReference type="OrthoDB" id="1560166at2759"/>
<organism evidence="1 2">
    <name type="scientific">Penicillium salamii</name>
    <dbReference type="NCBI Taxonomy" id="1612424"/>
    <lineage>
        <taxon>Eukaryota</taxon>
        <taxon>Fungi</taxon>
        <taxon>Dikarya</taxon>
        <taxon>Ascomycota</taxon>
        <taxon>Pezizomycotina</taxon>
        <taxon>Eurotiomycetes</taxon>
        <taxon>Eurotiomycetidae</taxon>
        <taxon>Eurotiales</taxon>
        <taxon>Aspergillaceae</taxon>
        <taxon>Penicillium</taxon>
    </lineage>
</organism>
<dbReference type="EMBL" id="CAJVPD010000249">
    <property type="protein sequence ID" value="CAG8395220.1"/>
    <property type="molecule type" value="Genomic_DNA"/>
</dbReference>
<dbReference type="SUPFAM" id="SSF48452">
    <property type="entry name" value="TPR-like"/>
    <property type="match status" value="2"/>
</dbReference>
<accession>A0A9W4NQL7</accession>
<dbReference type="Gene3D" id="1.25.40.10">
    <property type="entry name" value="Tetratricopeptide repeat domain"/>
    <property type="match status" value="1"/>
</dbReference>
<protein>
    <recommendedName>
        <fullName evidence="3">TPR domain protein</fullName>
    </recommendedName>
</protein>
<dbReference type="PANTHER" id="PTHR45588:SF1">
    <property type="entry name" value="WW DOMAIN-CONTAINING PROTEIN"/>
    <property type="match status" value="1"/>
</dbReference>